<proteinExistence type="predicted"/>
<name>A0ABR6IYB3_9HYPH</name>
<organism evidence="1 2">
    <name type="scientific">Rhizobium mongolense</name>
    <dbReference type="NCBI Taxonomy" id="57676"/>
    <lineage>
        <taxon>Bacteria</taxon>
        <taxon>Pseudomonadati</taxon>
        <taxon>Pseudomonadota</taxon>
        <taxon>Alphaproteobacteria</taxon>
        <taxon>Hyphomicrobiales</taxon>
        <taxon>Rhizobiaceae</taxon>
        <taxon>Rhizobium/Agrobacterium group</taxon>
        <taxon>Rhizobium</taxon>
    </lineage>
</organism>
<dbReference type="EMBL" id="JACIFX010000019">
    <property type="protein sequence ID" value="MBB4232861.1"/>
    <property type="molecule type" value="Genomic_DNA"/>
</dbReference>
<dbReference type="Proteomes" id="UP000551353">
    <property type="component" value="Unassembled WGS sequence"/>
</dbReference>
<evidence type="ECO:0000313" key="1">
    <source>
        <dbReference type="EMBL" id="MBB4232861.1"/>
    </source>
</evidence>
<sequence length="34" mass="3897">MRKGLYWVSDEGWAKIRASVAARSTRRIGWMTGV</sequence>
<keyword evidence="2" id="KW-1185">Reference proteome</keyword>
<protein>
    <recommendedName>
        <fullName evidence="3">Transposase of IS4/5 family DUF4096</fullName>
    </recommendedName>
</protein>
<gene>
    <name evidence="1" type="ORF">GGD56_006760</name>
</gene>
<reference evidence="1 2" key="1">
    <citation type="submission" date="2020-08" db="EMBL/GenBank/DDBJ databases">
        <title>Genomic Encyclopedia of Type Strains, Phase IV (KMG-V): Genome sequencing to study the core and pangenomes of soil and plant-associated prokaryotes.</title>
        <authorList>
            <person name="Whitman W."/>
        </authorList>
    </citation>
    <scope>NUCLEOTIDE SEQUENCE [LARGE SCALE GENOMIC DNA]</scope>
    <source>
        <strain evidence="1 2">SEMIA 4087</strain>
    </source>
</reference>
<comment type="caution">
    <text evidence="1">The sequence shown here is derived from an EMBL/GenBank/DDBJ whole genome shotgun (WGS) entry which is preliminary data.</text>
</comment>
<evidence type="ECO:0008006" key="3">
    <source>
        <dbReference type="Google" id="ProtNLM"/>
    </source>
</evidence>
<accession>A0ABR6IYB3</accession>
<evidence type="ECO:0000313" key="2">
    <source>
        <dbReference type="Proteomes" id="UP000551353"/>
    </source>
</evidence>